<dbReference type="InterPro" id="IPR005801">
    <property type="entry name" value="ADC_synthase"/>
</dbReference>
<dbReference type="InterPro" id="IPR015890">
    <property type="entry name" value="Chorismate_C"/>
</dbReference>
<dbReference type="SUPFAM" id="SSF56322">
    <property type="entry name" value="ADC synthase"/>
    <property type="match status" value="1"/>
</dbReference>
<feature type="domain" description="Chorismate-utilising enzyme C-terminal" evidence="1">
    <location>
        <begin position="108"/>
        <end position="305"/>
    </location>
</feature>
<evidence type="ECO:0000313" key="2">
    <source>
        <dbReference type="EMBL" id="MFB9056456.1"/>
    </source>
</evidence>
<dbReference type="Proteomes" id="UP001589585">
    <property type="component" value="Unassembled WGS sequence"/>
</dbReference>
<dbReference type="EMBL" id="JBHMFC010000021">
    <property type="protein sequence ID" value="MFB9056456.1"/>
    <property type="molecule type" value="Genomic_DNA"/>
</dbReference>
<dbReference type="Pfam" id="PF00425">
    <property type="entry name" value="Chorismate_bind"/>
    <property type="match status" value="2"/>
</dbReference>
<protein>
    <submittedName>
        <fullName evidence="2">Chorismate-binding protein</fullName>
    </submittedName>
</protein>
<proteinExistence type="predicted"/>
<accession>A0ABV5FAH2</accession>
<dbReference type="PANTHER" id="PTHR42839">
    <property type="entry name" value="ISOCHORISMATE SYNTHASE ENTC"/>
    <property type="match status" value="1"/>
</dbReference>
<evidence type="ECO:0000259" key="1">
    <source>
        <dbReference type="Pfam" id="PF00425"/>
    </source>
</evidence>
<feature type="domain" description="Chorismate-utilising enzyme C-terminal" evidence="1">
    <location>
        <begin position="324"/>
        <end position="370"/>
    </location>
</feature>
<evidence type="ECO:0000313" key="3">
    <source>
        <dbReference type="Proteomes" id="UP001589585"/>
    </source>
</evidence>
<dbReference type="RefSeq" id="WP_379860652.1">
    <property type="nucleotide sequence ID" value="NZ_JBHMFC010000021.1"/>
</dbReference>
<keyword evidence="3" id="KW-1185">Reference proteome</keyword>
<gene>
    <name evidence="2" type="ORF">ACFFU9_06820</name>
</gene>
<name>A0ABV5FAH2_9FLAO</name>
<comment type="caution">
    <text evidence="2">The sequence shown here is derived from an EMBL/GenBank/DDBJ whole genome shotgun (WGS) entry which is preliminary data.</text>
</comment>
<dbReference type="Gene3D" id="3.60.120.10">
    <property type="entry name" value="Anthranilate synthase"/>
    <property type="match status" value="1"/>
</dbReference>
<sequence>MALDSFFKRIEAHYSAQLPFVSYRKPNSLKLNAILQNTDEIYVTTDFKEKGFVFSPFDDNDDTILTPIEFSTLITCSEELPSIENQEEEEKNIQNGSVLIAPDARFHHLDLIKKGIVAIKDKTLDKVVLSRQETVRLSTSNPIPILKNLLNTYASAFVYCWYHPKIGLWLGATPETLLKIEGKRFSMMALAGTQDYKGTLDVKWEEKERQEQQFVTDFIVQHLKPSVEQFRLSAVETVKAGNLVHLKTMITAELKPETLLRHVISDLHPTPAVCGVPKNKSKQFILKHEPYNREFYTGFLGELNLDISVSPRSGRRNVENRAYAMKKRSTQLYVNLRCMQLKNDTAILYMGGGITKDSNPEQEWQETVSKSMVIKNALL</sequence>
<reference evidence="2 3" key="1">
    <citation type="submission" date="2024-09" db="EMBL/GenBank/DDBJ databases">
        <authorList>
            <person name="Sun Q."/>
            <person name="Mori K."/>
        </authorList>
    </citation>
    <scope>NUCLEOTIDE SEQUENCE [LARGE SCALE GENOMIC DNA]</scope>
    <source>
        <strain evidence="2 3">CECT 8622</strain>
    </source>
</reference>
<organism evidence="2 3">
    <name type="scientific">Mariniflexile ostreae</name>
    <dbReference type="NCBI Taxonomy" id="1520892"/>
    <lineage>
        <taxon>Bacteria</taxon>
        <taxon>Pseudomonadati</taxon>
        <taxon>Bacteroidota</taxon>
        <taxon>Flavobacteriia</taxon>
        <taxon>Flavobacteriales</taxon>
        <taxon>Flavobacteriaceae</taxon>
        <taxon>Mariniflexile</taxon>
    </lineage>
</organism>
<dbReference type="PANTHER" id="PTHR42839:SF2">
    <property type="entry name" value="ISOCHORISMATE SYNTHASE ENTC"/>
    <property type="match status" value="1"/>
</dbReference>